<evidence type="ECO:0000256" key="2">
    <source>
        <dbReference type="ARBA" id="ARBA00010992"/>
    </source>
</evidence>
<dbReference type="PANTHER" id="PTHR23508">
    <property type="entry name" value="CARBOXYLIC ACID TRANSPORTER PROTEIN HOMOLOG"/>
    <property type="match status" value="1"/>
</dbReference>
<dbReference type="Proteomes" id="UP000799772">
    <property type="component" value="Unassembled WGS sequence"/>
</dbReference>
<feature type="transmembrane region" description="Helical" evidence="8">
    <location>
        <begin position="366"/>
        <end position="383"/>
    </location>
</feature>
<feature type="transmembrane region" description="Helical" evidence="8">
    <location>
        <begin position="308"/>
        <end position="328"/>
    </location>
</feature>
<evidence type="ECO:0000256" key="5">
    <source>
        <dbReference type="ARBA" id="ARBA00022989"/>
    </source>
</evidence>
<dbReference type="AlphaFoldDB" id="A0A9P4I9J8"/>
<comment type="caution">
    <text evidence="10">The sequence shown here is derived from an EMBL/GenBank/DDBJ whole genome shotgun (WGS) entry which is preliminary data.</text>
</comment>
<organism evidence="10 11">
    <name type="scientific">Rhizodiscina lignyota</name>
    <dbReference type="NCBI Taxonomy" id="1504668"/>
    <lineage>
        <taxon>Eukaryota</taxon>
        <taxon>Fungi</taxon>
        <taxon>Dikarya</taxon>
        <taxon>Ascomycota</taxon>
        <taxon>Pezizomycotina</taxon>
        <taxon>Dothideomycetes</taxon>
        <taxon>Pleosporomycetidae</taxon>
        <taxon>Aulographales</taxon>
        <taxon>Rhizodiscinaceae</taxon>
        <taxon>Rhizodiscina</taxon>
    </lineage>
</organism>
<dbReference type="GO" id="GO:0005886">
    <property type="term" value="C:plasma membrane"/>
    <property type="evidence" value="ECO:0007669"/>
    <property type="project" value="TreeGrafter"/>
</dbReference>
<feature type="transmembrane region" description="Helical" evidence="8">
    <location>
        <begin position="441"/>
        <end position="462"/>
    </location>
</feature>
<comment type="similarity">
    <text evidence="2">Belongs to the major facilitator superfamily. Sugar transporter (TC 2.A.1.1) family.</text>
</comment>
<dbReference type="GO" id="GO:0046943">
    <property type="term" value="F:carboxylic acid transmembrane transporter activity"/>
    <property type="evidence" value="ECO:0007669"/>
    <property type="project" value="TreeGrafter"/>
</dbReference>
<evidence type="ECO:0000313" key="10">
    <source>
        <dbReference type="EMBL" id="KAF2097716.1"/>
    </source>
</evidence>
<feature type="transmembrane region" description="Helical" evidence="8">
    <location>
        <begin position="212"/>
        <end position="231"/>
    </location>
</feature>
<dbReference type="EMBL" id="ML978127">
    <property type="protein sequence ID" value="KAF2097716.1"/>
    <property type="molecule type" value="Genomic_DNA"/>
</dbReference>
<evidence type="ECO:0000256" key="6">
    <source>
        <dbReference type="ARBA" id="ARBA00023136"/>
    </source>
</evidence>
<keyword evidence="5 8" id="KW-1133">Transmembrane helix</keyword>
<dbReference type="InterPro" id="IPR020846">
    <property type="entry name" value="MFS_dom"/>
</dbReference>
<dbReference type="InterPro" id="IPR036259">
    <property type="entry name" value="MFS_trans_sf"/>
</dbReference>
<proteinExistence type="inferred from homology"/>
<gene>
    <name evidence="10" type="ORF">NA57DRAFT_76526</name>
</gene>
<feature type="domain" description="Major facilitator superfamily (MFS) profile" evidence="9">
    <location>
        <begin position="40"/>
        <end position="463"/>
    </location>
</feature>
<keyword evidence="3" id="KW-0813">Transport</keyword>
<feature type="transmembrane region" description="Helical" evidence="8">
    <location>
        <begin position="404"/>
        <end position="426"/>
    </location>
</feature>
<dbReference type="InterPro" id="IPR005828">
    <property type="entry name" value="MFS_sugar_transport-like"/>
</dbReference>
<evidence type="ECO:0000256" key="1">
    <source>
        <dbReference type="ARBA" id="ARBA00004141"/>
    </source>
</evidence>
<feature type="transmembrane region" description="Helical" evidence="8">
    <location>
        <begin position="82"/>
        <end position="101"/>
    </location>
</feature>
<evidence type="ECO:0000256" key="4">
    <source>
        <dbReference type="ARBA" id="ARBA00022692"/>
    </source>
</evidence>
<feature type="transmembrane region" description="Helical" evidence="8">
    <location>
        <begin position="340"/>
        <end position="360"/>
    </location>
</feature>
<dbReference type="FunFam" id="1.20.1250.20:FF:000140">
    <property type="entry name" value="Putative MFS phospholipid transporter"/>
    <property type="match status" value="1"/>
</dbReference>
<evidence type="ECO:0000313" key="11">
    <source>
        <dbReference type="Proteomes" id="UP000799772"/>
    </source>
</evidence>
<feature type="transmembrane region" description="Helical" evidence="8">
    <location>
        <begin position="108"/>
        <end position="130"/>
    </location>
</feature>
<keyword evidence="11" id="KW-1185">Reference proteome</keyword>
<dbReference type="SUPFAM" id="SSF103473">
    <property type="entry name" value="MFS general substrate transporter"/>
    <property type="match status" value="1"/>
</dbReference>
<protein>
    <submittedName>
        <fullName evidence="10">Phospholipid transporter</fullName>
    </submittedName>
</protein>
<dbReference type="Gene3D" id="1.20.1250.20">
    <property type="entry name" value="MFS general substrate transporter like domains"/>
    <property type="match status" value="1"/>
</dbReference>
<evidence type="ECO:0000259" key="9">
    <source>
        <dbReference type="PROSITE" id="PS50850"/>
    </source>
</evidence>
<evidence type="ECO:0000256" key="3">
    <source>
        <dbReference type="ARBA" id="ARBA00022448"/>
    </source>
</evidence>
<keyword evidence="4 8" id="KW-0812">Transmembrane</keyword>
<feature type="region of interest" description="Disordered" evidence="7">
    <location>
        <begin position="505"/>
        <end position="526"/>
    </location>
</feature>
<feature type="transmembrane region" description="Helical" evidence="8">
    <location>
        <begin position="252"/>
        <end position="274"/>
    </location>
</feature>
<comment type="subcellular location">
    <subcellularLocation>
        <location evidence="1">Membrane</location>
        <topology evidence="1">Multi-pass membrane protein</topology>
    </subcellularLocation>
</comment>
<evidence type="ECO:0000256" key="8">
    <source>
        <dbReference type="SAM" id="Phobius"/>
    </source>
</evidence>
<dbReference type="PANTHER" id="PTHR23508:SF10">
    <property type="entry name" value="CARBOXYLIC ACID TRANSPORTER PROTEIN HOMOLOG"/>
    <property type="match status" value="1"/>
</dbReference>
<dbReference type="OrthoDB" id="2261376at2759"/>
<keyword evidence="6 8" id="KW-0472">Membrane</keyword>
<sequence length="526" mass="57317">MAAALDKAIGAGHALVDPEFAERRGSITQTGKTTWDRLWPVIACGAGLFSDGYLNGVIGSVNTMLQRIYTTEYTNSPAQKNVSAITFAGTVVGHLLFGWTSDHYSRKWSLLVSTIILIIFAALCTGSYGAGGSVGGLFAALTAYRFILGIGIGGEYPAGSVGCAESTGELKEGTRHRWFILFTNVQIDFGFVVAAFVPMIVVLATSESHLRAAWRICLGLGVIPPLSLLYLRIKLQEPESFKRESMSHTKTPWWLVIKFYWFRLFVVSLVWFVYDFSAYSFGIYSSSILDNLLTGGDPNATYPLWKSFGWNTILNLWYMPGAIAGSFISDTRLGPKWTLIIFMALQSIVGYIMAACYGTLSKPEHVGSFVAVYGIFLALGEVGPGDNIGLCASKTSATGIRGQYYGIAAAWGKVGAFIGTYILPVIQDNAATKLQAGQNPFWVASSMAMFASFMALVGLPAIRQNTIEYEDIKFREYLMANGYDTSKMGLKRVDTEESEEVTNMHGIGMDGKDTDTGNGFHPPDKI</sequence>
<dbReference type="Pfam" id="PF00083">
    <property type="entry name" value="Sugar_tr"/>
    <property type="match status" value="2"/>
</dbReference>
<reference evidence="10" key="1">
    <citation type="journal article" date="2020" name="Stud. Mycol.">
        <title>101 Dothideomycetes genomes: a test case for predicting lifestyles and emergence of pathogens.</title>
        <authorList>
            <person name="Haridas S."/>
            <person name="Albert R."/>
            <person name="Binder M."/>
            <person name="Bloem J."/>
            <person name="Labutti K."/>
            <person name="Salamov A."/>
            <person name="Andreopoulos B."/>
            <person name="Baker S."/>
            <person name="Barry K."/>
            <person name="Bills G."/>
            <person name="Bluhm B."/>
            <person name="Cannon C."/>
            <person name="Castanera R."/>
            <person name="Culley D."/>
            <person name="Daum C."/>
            <person name="Ezra D."/>
            <person name="Gonzalez J."/>
            <person name="Henrissat B."/>
            <person name="Kuo A."/>
            <person name="Liang C."/>
            <person name="Lipzen A."/>
            <person name="Lutzoni F."/>
            <person name="Magnuson J."/>
            <person name="Mondo S."/>
            <person name="Nolan M."/>
            <person name="Ohm R."/>
            <person name="Pangilinan J."/>
            <person name="Park H.-J."/>
            <person name="Ramirez L."/>
            <person name="Alfaro M."/>
            <person name="Sun H."/>
            <person name="Tritt A."/>
            <person name="Yoshinaga Y."/>
            <person name="Zwiers L.-H."/>
            <person name="Turgeon B."/>
            <person name="Goodwin S."/>
            <person name="Spatafora J."/>
            <person name="Crous P."/>
            <person name="Grigoriev I."/>
        </authorList>
    </citation>
    <scope>NUCLEOTIDE SEQUENCE</scope>
    <source>
        <strain evidence="10">CBS 133067</strain>
    </source>
</reference>
<accession>A0A9P4I9J8</accession>
<feature type="transmembrane region" description="Helical" evidence="8">
    <location>
        <begin position="179"/>
        <end position="206"/>
    </location>
</feature>
<name>A0A9P4I9J8_9PEZI</name>
<evidence type="ECO:0000256" key="7">
    <source>
        <dbReference type="SAM" id="MobiDB-lite"/>
    </source>
</evidence>
<dbReference type="PROSITE" id="PS50850">
    <property type="entry name" value="MFS"/>
    <property type="match status" value="1"/>
</dbReference>